<feature type="chain" id="PRO_5016266606" description="Secreted protein" evidence="1">
    <location>
        <begin position="23"/>
        <end position="232"/>
    </location>
</feature>
<evidence type="ECO:0000256" key="1">
    <source>
        <dbReference type="SAM" id="SignalP"/>
    </source>
</evidence>
<dbReference type="Pfam" id="PF06764">
    <property type="entry name" value="DUF1223"/>
    <property type="match status" value="1"/>
</dbReference>
<keyword evidence="3" id="KW-1185">Reference proteome</keyword>
<dbReference type="Proteomes" id="UP000245390">
    <property type="component" value="Unassembled WGS sequence"/>
</dbReference>
<proteinExistence type="predicted"/>
<organism evidence="2 3">
    <name type="scientific">Silicimonas algicola</name>
    <dbReference type="NCBI Taxonomy" id="1826607"/>
    <lineage>
        <taxon>Bacteria</taxon>
        <taxon>Pseudomonadati</taxon>
        <taxon>Pseudomonadota</taxon>
        <taxon>Alphaproteobacteria</taxon>
        <taxon>Rhodobacterales</taxon>
        <taxon>Paracoccaceae</taxon>
    </lineage>
</organism>
<protein>
    <recommendedName>
        <fullName evidence="4">Secreted protein</fullName>
    </recommendedName>
</protein>
<dbReference type="InterPro" id="IPR036249">
    <property type="entry name" value="Thioredoxin-like_sf"/>
</dbReference>
<comment type="caution">
    <text evidence="2">The sequence shown here is derived from an EMBL/GenBank/DDBJ whole genome shotgun (WGS) entry which is preliminary data.</text>
</comment>
<accession>A0A316GAC3</accession>
<dbReference type="EMBL" id="QGGV01000002">
    <property type="protein sequence ID" value="PWK57828.1"/>
    <property type="molecule type" value="Genomic_DNA"/>
</dbReference>
<feature type="signal peptide" evidence="1">
    <location>
        <begin position="1"/>
        <end position="22"/>
    </location>
</feature>
<dbReference type="PANTHER" id="PTHR36057:SF1">
    <property type="entry name" value="LIPOPROTEIN LIPID ATTACHMENT SITE-LIKE PROTEIN, PUTATIVE (DUF1223)-RELATED"/>
    <property type="match status" value="1"/>
</dbReference>
<dbReference type="PANTHER" id="PTHR36057">
    <property type="match status" value="1"/>
</dbReference>
<reference evidence="2 3" key="1">
    <citation type="submission" date="2018-05" db="EMBL/GenBank/DDBJ databases">
        <title>Genomic Encyclopedia of Type Strains, Phase IV (KMG-IV): sequencing the most valuable type-strain genomes for metagenomic binning, comparative biology and taxonomic classification.</title>
        <authorList>
            <person name="Goeker M."/>
        </authorList>
    </citation>
    <scope>NUCLEOTIDE SEQUENCE [LARGE SCALE GENOMIC DNA]</scope>
    <source>
        <strain evidence="2 3">DSM 103371</strain>
    </source>
</reference>
<evidence type="ECO:0000313" key="2">
    <source>
        <dbReference type="EMBL" id="PWK57828.1"/>
    </source>
</evidence>
<keyword evidence="1" id="KW-0732">Signal</keyword>
<dbReference type="SUPFAM" id="SSF52833">
    <property type="entry name" value="Thioredoxin-like"/>
    <property type="match status" value="1"/>
</dbReference>
<dbReference type="KEGG" id="salo:EF888_11810"/>
<dbReference type="RefSeq" id="WP_109758398.1">
    <property type="nucleotide sequence ID" value="NZ_CP034588.1"/>
</dbReference>
<dbReference type="AlphaFoldDB" id="A0A316GAC3"/>
<gene>
    <name evidence="2" type="ORF">C8D95_102477</name>
</gene>
<dbReference type="InterPro" id="IPR010634">
    <property type="entry name" value="DUF1223"/>
</dbReference>
<evidence type="ECO:0000313" key="3">
    <source>
        <dbReference type="Proteomes" id="UP000245390"/>
    </source>
</evidence>
<sequence>MSRILPAFLVLLSLLGATAVQARDAVVVELFTSQGCSSCPPADEILAELATRNDVFALAYHVDYWDYLGWADEFGSAAFTARQKAYARSKGERSIYTPQAIIGGTDHVVGSKSMKIANAIQRHSDSPDPVTVSARRKGGRVHVVAQSTSVFDAPAVVRVVTYVPEATTDIRRGENAGRTITYVNIVTGWRDLGTWTGAGEFSGSAEVPADVPCVVIVQLRETGPILGAARLR</sequence>
<dbReference type="OrthoDB" id="9808254at2"/>
<evidence type="ECO:0008006" key="4">
    <source>
        <dbReference type="Google" id="ProtNLM"/>
    </source>
</evidence>
<name>A0A316GAC3_9RHOB</name>